<evidence type="ECO:0000256" key="1">
    <source>
        <dbReference type="SAM" id="SignalP"/>
    </source>
</evidence>
<dbReference type="STRING" id="658219.SAMN05216212_2892"/>
<feature type="chain" id="PRO_5011529447" evidence="1">
    <location>
        <begin position="24"/>
        <end position="186"/>
    </location>
</feature>
<feature type="signal peptide" evidence="1">
    <location>
        <begin position="1"/>
        <end position="23"/>
    </location>
</feature>
<accession>A0A1G9DNU5</accession>
<sequence length="186" mass="21184">MLALIGRYFCFSSALLFSNFLHASCELLEYEKYLNTQSVVMMESALALAEDDKESFLTVRPFVKYQVRRNKLSAYVARELSTLDPALLNLDGNVAKLLPSFQLKVDAEGQLEDKVDNAMADNAYYIAERRALAPAEGRYLFNRGMSDMERSRFWTARKLLNDYMTDHHMFPSLKSTSSTAFASICN</sequence>
<organism evidence="2 3">
    <name type="scientific">Microbulbifer yueqingensis</name>
    <dbReference type="NCBI Taxonomy" id="658219"/>
    <lineage>
        <taxon>Bacteria</taxon>
        <taxon>Pseudomonadati</taxon>
        <taxon>Pseudomonadota</taxon>
        <taxon>Gammaproteobacteria</taxon>
        <taxon>Cellvibrionales</taxon>
        <taxon>Microbulbiferaceae</taxon>
        <taxon>Microbulbifer</taxon>
    </lineage>
</organism>
<reference evidence="3" key="1">
    <citation type="submission" date="2016-10" db="EMBL/GenBank/DDBJ databases">
        <authorList>
            <person name="Varghese N."/>
            <person name="Submissions S."/>
        </authorList>
    </citation>
    <scope>NUCLEOTIDE SEQUENCE [LARGE SCALE GENOMIC DNA]</scope>
    <source>
        <strain evidence="3">CGMCC 1.10658</strain>
    </source>
</reference>
<proteinExistence type="predicted"/>
<dbReference type="EMBL" id="FNFH01000006">
    <property type="protein sequence ID" value="SDK65558.1"/>
    <property type="molecule type" value="Genomic_DNA"/>
</dbReference>
<keyword evidence="3" id="KW-1185">Reference proteome</keyword>
<dbReference type="AlphaFoldDB" id="A0A1G9DNU5"/>
<dbReference type="OrthoDB" id="5730350at2"/>
<name>A0A1G9DNU5_9GAMM</name>
<protein>
    <submittedName>
        <fullName evidence="2">Uncharacterized protein</fullName>
    </submittedName>
</protein>
<gene>
    <name evidence="2" type="ORF">SAMN05216212_2892</name>
</gene>
<evidence type="ECO:0000313" key="3">
    <source>
        <dbReference type="Proteomes" id="UP000199305"/>
    </source>
</evidence>
<keyword evidence="1" id="KW-0732">Signal</keyword>
<dbReference type="Proteomes" id="UP000199305">
    <property type="component" value="Unassembled WGS sequence"/>
</dbReference>
<evidence type="ECO:0000313" key="2">
    <source>
        <dbReference type="EMBL" id="SDK65558.1"/>
    </source>
</evidence>